<protein>
    <submittedName>
        <fullName evidence="2">Polyketide biosynthesis acyl carrier protein</fullName>
    </submittedName>
</protein>
<gene>
    <name evidence="2" type="ORF">SAMN05661086_01304</name>
</gene>
<dbReference type="EMBL" id="FOYZ01000004">
    <property type="protein sequence ID" value="SFR72314.1"/>
    <property type="molecule type" value="Genomic_DNA"/>
</dbReference>
<proteinExistence type="predicted"/>
<sequence>MSKEEIYQILKSNIILILDEVPEEDILIHKSIKELGGNSIDRVEIVTITSEDLNVRIPAEELGSVKNIEDLVNKFYEKVVQ</sequence>
<evidence type="ECO:0000259" key="1">
    <source>
        <dbReference type="PROSITE" id="PS50075"/>
    </source>
</evidence>
<dbReference type="PROSITE" id="PS50075">
    <property type="entry name" value="CARRIER"/>
    <property type="match status" value="1"/>
</dbReference>
<organism evidence="2 3">
    <name type="scientific">Anaeromicropila populeti</name>
    <dbReference type="NCBI Taxonomy" id="37658"/>
    <lineage>
        <taxon>Bacteria</taxon>
        <taxon>Bacillati</taxon>
        <taxon>Bacillota</taxon>
        <taxon>Clostridia</taxon>
        <taxon>Lachnospirales</taxon>
        <taxon>Lachnospiraceae</taxon>
        <taxon>Anaeromicropila</taxon>
    </lineage>
</organism>
<keyword evidence="3" id="KW-1185">Reference proteome</keyword>
<dbReference type="Pfam" id="PF00550">
    <property type="entry name" value="PP-binding"/>
    <property type="match status" value="1"/>
</dbReference>
<evidence type="ECO:0000313" key="3">
    <source>
        <dbReference type="Proteomes" id="UP000199659"/>
    </source>
</evidence>
<dbReference type="RefSeq" id="WP_092559887.1">
    <property type="nucleotide sequence ID" value="NZ_FOYZ01000004.1"/>
</dbReference>
<accession>A0A1I6IZY9</accession>
<name>A0A1I6IZY9_9FIRM</name>
<dbReference type="OrthoDB" id="487863at2"/>
<dbReference type="SUPFAM" id="SSF47336">
    <property type="entry name" value="ACP-like"/>
    <property type="match status" value="1"/>
</dbReference>
<reference evidence="2 3" key="1">
    <citation type="submission" date="2016-10" db="EMBL/GenBank/DDBJ databases">
        <authorList>
            <person name="de Groot N.N."/>
        </authorList>
    </citation>
    <scope>NUCLEOTIDE SEQUENCE [LARGE SCALE GENOMIC DNA]</scope>
    <source>
        <strain evidence="2 3">743A</strain>
    </source>
</reference>
<dbReference type="Proteomes" id="UP000199659">
    <property type="component" value="Unassembled WGS sequence"/>
</dbReference>
<dbReference type="Gene3D" id="1.10.1200.10">
    <property type="entry name" value="ACP-like"/>
    <property type="match status" value="1"/>
</dbReference>
<feature type="domain" description="Carrier" evidence="1">
    <location>
        <begin position="4"/>
        <end position="79"/>
    </location>
</feature>
<dbReference type="InterPro" id="IPR009081">
    <property type="entry name" value="PP-bd_ACP"/>
</dbReference>
<evidence type="ECO:0000313" key="2">
    <source>
        <dbReference type="EMBL" id="SFR72314.1"/>
    </source>
</evidence>
<dbReference type="STRING" id="37658.SAMN05661086_01304"/>
<dbReference type="AlphaFoldDB" id="A0A1I6IZY9"/>
<dbReference type="InterPro" id="IPR036736">
    <property type="entry name" value="ACP-like_sf"/>
</dbReference>